<comment type="caution">
    <text evidence="2">The sequence shown here is derived from an EMBL/GenBank/DDBJ whole genome shotgun (WGS) entry which is preliminary data.</text>
</comment>
<dbReference type="InterPro" id="IPR006527">
    <property type="entry name" value="F-box-assoc_dom_typ1"/>
</dbReference>
<accession>A0ABQ5IT01</accession>
<name>A0ABQ5IT01_9ASTR</name>
<evidence type="ECO:0000313" key="3">
    <source>
        <dbReference type="Proteomes" id="UP001151760"/>
    </source>
</evidence>
<evidence type="ECO:0000259" key="1">
    <source>
        <dbReference type="Pfam" id="PF07734"/>
    </source>
</evidence>
<organism evidence="2 3">
    <name type="scientific">Tanacetum coccineum</name>
    <dbReference type="NCBI Taxonomy" id="301880"/>
    <lineage>
        <taxon>Eukaryota</taxon>
        <taxon>Viridiplantae</taxon>
        <taxon>Streptophyta</taxon>
        <taxon>Embryophyta</taxon>
        <taxon>Tracheophyta</taxon>
        <taxon>Spermatophyta</taxon>
        <taxon>Magnoliopsida</taxon>
        <taxon>eudicotyledons</taxon>
        <taxon>Gunneridae</taxon>
        <taxon>Pentapetalae</taxon>
        <taxon>asterids</taxon>
        <taxon>campanulids</taxon>
        <taxon>Asterales</taxon>
        <taxon>Asteraceae</taxon>
        <taxon>Asteroideae</taxon>
        <taxon>Anthemideae</taxon>
        <taxon>Anthemidinae</taxon>
        <taxon>Tanacetum</taxon>
    </lineage>
</organism>
<reference evidence="2" key="1">
    <citation type="journal article" date="2022" name="Int. J. Mol. Sci.">
        <title>Draft Genome of Tanacetum Coccineum: Genomic Comparison of Closely Related Tanacetum-Family Plants.</title>
        <authorList>
            <person name="Yamashiro T."/>
            <person name="Shiraishi A."/>
            <person name="Nakayama K."/>
            <person name="Satake H."/>
        </authorList>
    </citation>
    <scope>NUCLEOTIDE SEQUENCE</scope>
</reference>
<feature type="domain" description="F-box associated beta-propeller type 1" evidence="1">
    <location>
        <begin position="96"/>
        <end position="250"/>
    </location>
</feature>
<dbReference type="Proteomes" id="UP001151760">
    <property type="component" value="Unassembled WGS sequence"/>
</dbReference>
<sequence length="306" mass="34428">MSVNAGDMDSSEGLVSSVFVATDNAPSSRFSSVCGGSVRISFSSSKPFFLRKALTELLTESQILRLITAPLMKDDENDILTQQQDFASHVSDLVNQLKYSAVIGNSCGLWCIHGYKNWPTEMVVIWNPMKLVGIVMPRLLSKTIGKMTYIDFGVCPSTYDPTIVVISMCFQRKNKHNITWQVGIFTLSSKTWKIIPSSNVPRKSIRLMPSTLVPTDRFIFWVAYERIATNDKSFIFSFDLITHEFKEVNRHSLKNYGVWIMGEEGGVMTSFTKLFTINTPYVRKLLGFRISGEPIMETVTVVGSKI</sequence>
<keyword evidence="3" id="KW-1185">Reference proteome</keyword>
<reference evidence="2" key="2">
    <citation type="submission" date="2022-01" db="EMBL/GenBank/DDBJ databases">
        <authorList>
            <person name="Yamashiro T."/>
            <person name="Shiraishi A."/>
            <person name="Satake H."/>
            <person name="Nakayama K."/>
        </authorList>
    </citation>
    <scope>NUCLEOTIDE SEQUENCE</scope>
</reference>
<protein>
    <recommendedName>
        <fullName evidence="1">F-box associated beta-propeller type 1 domain-containing protein</fullName>
    </recommendedName>
</protein>
<dbReference type="Pfam" id="PF07734">
    <property type="entry name" value="FBA_1"/>
    <property type="match status" value="1"/>
</dbReference>
<evidence type="ECO:0000313" key="2">
    <source>
        <dbReference type="EMBL" id="GJU03383.1"/>
    </source>
</evidence>
<proteinExistence type="predicted"/>
<gene>
    <name evidence="2" type="ORF">Tco_1113721</name>
</gene>
<dbReference type="EMBL" id="BQNB010021147">
    <property type="protein sequence ID" value="GJU03383.1"/>
    <property type="molecule type" value="Genomic_DNA"/>
</dbReference>